<dbReference type="Gene3D" id="3.40.190.10">
    <property type="entry name" value="Periplasmic binding protein-like II"/>
    <property type="match status" value="1"/>
</dbReference>
<sequence>ASALLAAMLAGTMMTGCIPQKTSGGTSEKPSDSTAELAAQSFHAEGLPIVDETITFDVAAKSRHNKNFSNLEFFQKLEEKTNVHVEWNMSSDDGWKEKKGLLFAGELPDAFYGQAILTDVDVVKYASQGLLIPLDDLIEKYAPNIKRLLDENDEYRKVMTAPDGHIYSLPNLTELSPKTHDKLFINKTWLDQLNLPIPETVDEFEKTLIAFRDNDMNGNGDKNDEIPFSFLYNRKENGLFSLFGSFGQVDNMDHLI</sequence>
<reference evidence="2" key="1">
    <citation type="journal article" date="2012" name="PLoS ONE">
        <title>Gene sets for utilization of primary and secondary nutrition supplies in the distal gut of endangered iberian lynx.</title>
        <authorList>
            <person name="Alcaide M."/>
            <person name="Messina E."/>
            <person name="Richter M."/>
            <person name="Bargiela R."/>
            <person name="Peplies J."/>
            <person name="Huws S.A."/>
            <person name="Newbold C.J."/>
            <person name="Golyshin P.N."/>
            <person name="Simon M.A."/>
            <person name="Lopez G."/>
            <person name="Yakimov M.M."/>
            <person name="Ferrer M."/>
        </authorList>
    </citation>
    <scope>NUCLEOTIDE SEQUENCE</scope>
</reference>
<proteinExistence type="predicted"/>
<dbReference type="PANTHER" id="PTHR43649">
    <property type="entry name" value="ARABINOSE-BINDING PROTEIN-RELATED"/>
    <property type="match status" value="1"/>
</dbReference>
<feature type="region of interest" description="Disordered" evidence="1">
    <location>
        <begin position="17"/>
        <end position="36"/>
    </location>
</feature>
<dbReference type="EMBL" id="AMCI01004985">
    <property type="protein sequence ID" value="EJW97007.1"/>
    <property type="molecule type" value="Genomic_DNA"/>
</dbReference>
<evidence type="ECO:0000313" key="2">
    <source>
        <dbReference type="EMBL" id="EJW97007.1"/>
    </source>
</evidence>
<evidence type="ECO:0000256" key="1">
    <source>
        <dbReference type="SAM" id="MobiDB-lite"/>
    </source>
</evidence>
<dbReference type="SUPFAM" id="SSF53850">
    <property type="entry name" value="Periplasmic binding protein-like II"/>
    <property type="match status" value="1"/>
</dbReference>
<name>J9G5A6_9ZZZZ</name>
<protein>
    <submittedName>
        <fullName evidence="2">Family 1 extracellular solute-binding protein</fullName>
    </submittedName>
</protein>
<dbReference type="InterPro" id="IPR050490">
    <property type="entry name" value="Bact_solute-bd_prot1"/>
</dbReference>
<feature type="compositionally biased region" description="Polar residues" evidence="1">
    <location>
        <begin position="20"/>
        <end position="34"/>
    </location>
</feature>
<dbReference type="AlphaFoldDB" id="J9G5A6"/>
<accession>J9G5A6</accession>
<gene>
    <name evidence="2" type="ORF">EVA_14886</name>
</gene>
<dbReference type="PANTHER" id="PTHR43649:SF12">
    <property type="entry name" value="DIACETYLCHITOBIOSE BINDING PROTEIN DASA"/>
    <property type="match status" value="1"/>
</dbReference>
<comment type="caution">
    <text evidence="2">The sequence shown here is derived from an EMBL/GenBank/DDBJ whole genome shotgun (WGS) entry which is preliminary data.</text>
</comment>
<feature type="non-terminal residue" evidence="2">
    <location>
        <position position="1"/>
    </location>
</feature>
<feature type="non-terminal residue" evidence="2">
    <location>
        <position position="256"/>
    </location>
</feature>
<dbReference type="InterPro" id="IPR006059">
    <property type="entry name" value="SBP"/>
</dbReference>
<dbReference type="Pfam" id="PF01547">
    <property type="entry name" value="SBP_bac_1"/>
    <property type="match status" value="1"/>
</dbReference>
<organism evidence="2">
    <name type="scientific">gut metagenome</name>
    <dbReference type="NCBI Taxonomy" id="749906"/>
    <lineage>
        <taxon>unclassified sequences</taxon>
        <taxon>metagenomes</taxon>
        <taxon>organismal metagenomes</taxon>
    </lineage>
</organism>